<proteinExistence type="predicted"/>
<comment type="caution">
    <text evidence="1">The sequence shown here is derived from an EMBL/GenBank/DDBJ whole genome shotgun (WGS) entry which is preliminary data.</text>
</comment>
<keyword evidence="2" id="KW-1185">Reference proteome</keyword>
<protein>
    <submittedName>
        <fullName evidence="1">Uncharacterized protein</fullName>
    </submittedName>
</protein>
<dbReference type="Proteomes" id="UP001144978">
    <property type="component" value="Unassembled WGS sequence"/>
</dbReference>
<name>A0ACC1PTH6_9APHY</name>
<accession>A0ACC1PTH6</accession>
<evidence type="ECO:0000313" key="1">
    <source>
        <dbReference type="EMBL" id="KAJ3002116.1"/>
    </source>
</evidence>
<reference evidence="1" key="1">
    <citation type="submission" date="2022-08" db="EMBL/GenBank/DDBJ databases">
        <title>Genome Sequence of Pycnoporus sanguineus.</title>
        <authorList>
            <person name="Buettner E."/>
        </authorList>
    </citation>
    <scope>NUCLEOTIDE SEQUENCE</scope>
    <source>
        <strain evidence="1">CG-C14</strain>
    </source>
</reference>
<evidence type="ECO:0000313" key="2">
    <source>
        <dbReference type="Proteomes" id="UP001144978"/>
    </source>
</evidence>
<gene>
    <name evidence="1" type="ORF">NUW54_g6022</name>
</gene>
<dbReference type="EMBL" id="JANSHE010001556">
    <property type="protein sequence ID" value="KAJ3002116.1"/>
    <property type="molecule type" value="Genomic_DNA"/>
</dbReference>
<sequence length="345" mass="37240">MANQHDGLRASAADWTTSGQLYVQFTAVPPTAMENTLRDIALNNAWGGPAATPNTIMVERFAHTSQLCFRGVSHLDMQGNPLDAGAVAAAALAHSAAWQEVLAAKRISFMPPARAPLPPLSSSRCTTRLPAPTNARSSARKLPSPTGPGRLRPSRTASKCRSAPSACDGDTYGSNAVRAMSPVNAAASLTRSATTALIPRFCRLLESGALDAYSASDIRRLIDCERDGGVRRSTRSSLPLLLRPRPPVAPFLELNQPRFDPAAIPARRRYLTRRYKLLRNLLQWRRYAGDRYGLGVLATRLVTSSMLPVAETGWEVGGEEIMRKVAQALPTELVPPALQGLLRAT</sequence>
<organism evidence="1 2">
    <name type="scientific">Trametes sanguinea</name>
    <dbReference type="NCBI Taxonomy" id="158606"/>
    <lineage>
        <taxon>Eukaryota</taxon>
        <taxon>Fungi</taxon>
        <taxon>Dikarya</taxon>
        <taxon>Basidiomycota</taxon>
        <taxon>Agaricomycotina</taxon>
        <taxon>Agaricomycetes</taxon>
        <taxon>Polyporales</taxon>
        <taxon>Polyporaceae</taxon>
        <taxon>Trametes</taxon>
    </lineage>
</organism>